<keyword evidence="2" id="KW-0949">S-adenosyl-L-methionine</keyword>
<dbReference type="SFLD" id="SFLDG01082">
    <property type="entry name" value="B12-binding_domain_containing"/>
    <property type="match status" value="1"/>
</dbReference>
<keyword evidence="4" id="KW-0408">Iron</keyword>
<name>A0A0F8YE28_9ZZZZ</name>
<feature type="domain" description="Radical SAM core" evidence="6">
    <location>
        <begin position="3"/>
        <end position="229"/>
    </location>
</feature>
<proteinExistence type="predicted"/>
<dbReference type="GO" id="GO:0003824">
    <property type="term" value="F:catalytic activity"/>
    <property type="evidence" value="ECO:0007669"/>
    <property type="project" value="InterPro"/>
</dbReference>
<reference evidence="7" key="1">
    <citation type="journal article" date="2015" name="Nature">
        <title>Complex archaea that bridge the gap between prokaryotes and eukaryotes.</title>
        <authorList>
            <person name="Spang A."/>
            <person name="Saw J.H."/>
            <person name="Jorgensen S.L."/>
            <person name="Zaremba-Niedzwiedzka K."/>
            <person name="Martijn J."/>
            <person name="Lind A.E."/>
            <person name="van Eijk R."/>
            <person name="Schleper C."/>
            <person name="Guy L."/>
            <person name="Ettema T.J."/>
        </authorList>
    </citation>
    <scope>NUCLEOTIDE SEQUENCE</scope>
</reference>
<dbReference type="InterPro" id="IPR051198">
    <property type="entry name" value="BchE-like"/>
</dbReference>
<keyword evidence="3" id="KW-0479">Metal-binding</keyword>
<feature type="non-terminal residue" evidence="7">
    <location>
        <position position="1"/>
    </location>
</feature>
<dbReference type="Pfam" id="PF04055">
    <property type="entry name" value="Radical_SAM"/>
    <property type="match status" value="1"/>
</dbReference>
<dbReference type="EMBL" id="LAZR01057507">
    <property type="protein sequence ID" value="KKK71935.1"/>
    <property type="molecule type" value="Genomic_DNA"/>
</dbReference>
<evidence type="ECO:0000256" key="1">
    <source>
        <dbReference type="ARBA" id="ARBA00001966"/>
    </source>
</evidence>
<evidence type="ECO:0000256" key="4">
    <source>
        <dbReference type="ARBA" id="ARBA00023004"/>
    </source>
</evidence>
<dbReference type="InterPro" id="IPR058240">
    <property type="entry name" value="rSAM_sf"/>
</dbReference>
<gene>
    <name evidence="7" type="ORF">LCGC14_2908930</name>
</gene>
<keyword evidence="5" id="KW-0411">Iron-sulfur</keyword>
<dbReference type="GO" id="GO:0005829">
    <property type="term" value="C:cytosol"/>
    <property type="evidence" value="ECO:0007669"/>
    <property type="project" value="TreeGrafter"/>
</dbReference>
<evidence type="ECO:0000256" key="2">
    <source>
        <dbReference type="ARBA" id="ARBA00022691"/>
    </source>
</evidence>
<dbReference type="SMART" id="SM00729">
    <property type="entry name" value="Elp3"/>
    <property type="match status" value="1"/>
</dbReference>
<evidence type="ECO:0000256" key="3">
    <source>
        <dbReference type="ARBA" id="ARBA00022723"/>
    </source>
</evidence>
<organism evidence="7">
    <name type="scientific">marine sediment metagenome</name>
    <dbReference type="NCBI Taxonomy" id="412755"/>
    <lineage>
        <taxon>unclassified sequences</taxon>
        <taxon>metagenomes</taxon>
        <taxon>ecological metagenomes</taxon>
    </lineage>
</organism>
<dbReference type="AlphaFoldDB" id="A0A0F8YE28"/>
<dbReference type="PANTHER" id="PTHR43409:SF7">
    <property type="entry name" value="BLL1977 PROTEIN"/>
    <property type="match status" value="1"/>
</dbReference>
<comment type="cofactor">
    <cofactor evidence="1">
        <name>[4Fe-4S] cluster</name>
        <dbReference type="ChEBI" id="CHEBI:49883"/>
    </cofactor>
</comment>
<dbReference type="SUPFAM" id="SSF102114">
    <property type="entry name" value="Radical SAM enzymes"/>
    <property type="match status" value="1"/>
</dbReference>
<accession>A0A0F8YE28</accession>
<dbReference type="PANTHER" id="PTHR43409">
    <property type="entry name" value="ANAEROBIC MAGNESIUM-PROTOPORPHYRIN IX MONOMETHYL ESTER CYCLASE-RELATED"/>
    <property type="match status" value="1"/>
</dbReference>
<dbReference type="Gene3D" id="3.80.30.20">
    <property type="entry name" value="tm_1862 like domain"/>
    <property type="match status" value="1"/>
</dbReference>
<dbReference type="SFLD" id="SFLDS00029">
    <property type="entry name" value="Radical_SAM"/>
    <property type="match status" value="1"/>
</dbReference>
<evidence type="ECO:0000256" key="5">
    <source>
        <dbReference type="ARBA" id="ARBA00023014"/>
    </source>
</evidence>
<sequence length="274" mass="31559">PHSTNSDRCFVVLSGRGCPYKCNFCYRMSKGYRPRSARGLTEEICKITKDYHINYIEFADELFMVSPERTMELCEALKPLKIKWNCSGRLNIAKPKVLKAMKDSGCVFINYGIESVDDGVLERMNKKLTVKQIISGVEATLEAGISPGLNMLWGNIGDTVHTLHKAEKFLLKYDDHTQMRTIRPVTPYPGCDLYYEAIKQGKLKDVADFYKKHQNSDLLTVNFTELSDDEFHKQLYKANKLLISEYYYQERTSTYKRAKALYAGDTSFRGFRQT</sequence>
<dbReference type="GO" id="GO:0046872">
    <property type="term" value="F:metal ion binding"/>
    <property type="evidence" value="ECO:0007669"/>
    <property type="project" value="UniProtKB-KW"/>
</dbReference>
<dbReference type="PROSITE" id="PS51918">
    <property type="entry name" value="RADICAL_SAM"/>
    <property type="match status" value="1"/>
</dbReference>
<protein>
    <recommendedName>
        <fullName evidence="6">Radical SAM core domain-containing protein</fullName>
    </recommendedName>
</protein>
<dbReference type="InterPro" id="IPR007197">
    <property type="entry name" value="rSAM"/>
</dbReference>
<evidence type="ECO:0000313" key="7">
    <source>
        <dbReference type="EMBL" id="KKK71935.1"/>
    </source>
</evidence>
<dbReference type="InterPro" id="IPR023404">
    <property type="entry name" value="rSAM_horseshoe"/>
</dbReference>
<dbReference type="InterPro" id="IPR006638">
    <property type="entry name" value="Elp3/MiaA/NifB-like_rSAM"/>
</dbReference>
<evidence type="ECO:0000259" key="6">
    <source>
        <dbReference type="PROSITE" id="PS51918"/>
    </source>
</evidence>
<dbReference type="CDD" id="cd01335">
    <property type="entry name" value="Radical_SAM"/>
    <property type="match status" value="1"/>
</dbReference>
<dbReference type="GO" id="GO:0051536">
    <property type="term" value="F:iron-sulfur cluster binding"/>
    <property type="evidence" value="ECO:0007669"/>
    <property type="project" value="UniProtKB-KW"/>
</dbReference>
<comment type="caution">
    <text evidence="7">The sequence shown here is derived from an EMBL/GenBank/DDBJ whole genome shotgun (WGS) entry which is preliminary data.</text>
</comment>